<dbReference type="InterPro" id="IPR003175">
    <property type="entry name" value="CDI_dom"/>
</dbReference>
<dbReference type="PIRSF" id="PIRSF017811">
    <property type="entry name" value="CDK_inhib_pln"/>
    <property type="match status" value="1"/>
</dbReference>
<dbReference type="Gene3D" id="4.10.365.10">
    <property type="entry name" value="p27"/>
    <property type="match status" value="1"/>
</dbReference>
<dbReference type="InterPro" id="IPR044898">
    <property type="entry name" value="CDI_dom_sf"/>
</dbReference>
<comment type="subcellular location">
    <subcellularLocation>
        <location evidence="1">Nucleus</location>
        <location evidence="1">Nucleoplasm</location>
    </subcellularLocation>
</comment>
<evidence type="ECO:0000259" key="7">
    <source>
        <dbReference type="Pfam" id="PF02234"/>
    </source>
</evidence>
<proteinExistence type="inferred from homology"/>
<feature type="region of interest" description="Disordered" evidence="6">
    <location>
        <begin position="150"/>
        <end position="173"/>
    </location>
</feature>
<gene>
    <name evidence="8" type="primary">KRP7_0</name>
    <name evidence="8" type="ORF">CK203_069975</name>
</gene>
<dbReference type="Pfam" id="PF02234">
    <property type="entry name" value="CDI"/>
    <property type="match status" value="1"/>
</dbReference>
<organism evidence="8 9">
    <name type="scientific">Vitis vinifera</name>
    <name type="common">Grape</name>
    <dbReference type="NCBI Taxonomy" id="29760"/>
    <lineage>
        <taxon>Eukaryota</taxon>
        <taxon>Viridiplantae</taxon>
        <taxon>Streptophyta</taxon>
        <taxon>Embryophyta</taxon>
        <taxon>Tracheophyta</taxon>
        <taxon>Spermatophyta</taxon>
        <taxon>Magnoliopsida</taxon>
        <taxon>eudicotyledons</taxon>
        <taxon>Gunneridae</taxon>
        <taxon>Pentapetalae</taxon>
        <taxon>rosids</taxon>
        <taxon>Vitales</taxon>
        <taxon>Vitaceae</taxon>
        <taxon>Viteae</taxon>
        <taxon>Vitis</taxon>
    </lineage>
</organism>
<comment type="caution">
    <text evidence="8">The sequence shown here is derived from an EMBL/GenBank/DDBJ whole genome shotgun (WGS) entry which is preliminary data.</text>
</comment>
<evidence type="ECO:0000256" key="1">
    <source>
        <dbReference type="ARBA" id="ARBA00004642"/>
    </source>
</evidence>
<feature type="domain" description="Cyclin-dependent kinase inhibitor" evidence="7">
    <location>
        <begin position="173"/>
        <end position="217"/>
    </location>
</feature>
<dbReference type="EMBL" id="QGNW01001220">
    <property type="protein sequence ID" value="RVW49714.1"/>
    <property type="molecule type" value="Genomic_DNA"/>
</dbReference>
<dbReference type="AlphaFoldDB" id="A0A438EPR6"/>
<name>A0A438EPR6_VITVI</name>
<dbReference type="GO" id="GO:0005654">
    <property type="term" value="C:nucleoplasm"/>
    <property type="evidence" value="ECO:0007669"/>
    <property type="project" value="UniProtKB-SubCell"/>
</dbReference>
<evidence type="ECO:0000256" key="4">
    <source>
        <dbReference type="ARBA" id="ARBA00023306"/>
    </source>
</evidence>
<comment type="similarity">
    <text evidence="2 5">Belongs to the CDI family. ICK/KRP subfamily.</text>
</comment>
<dbReference type="GO" id="GO:0051726">
    <property type="term" value="P:regulation of cell cycle"/>
    <property type="evidence" value="ECO:0007669"/>
    <property type="project" value="InterPro"/>
</dbReference>
<reference evidence="8 9" key="1">
    <citation type="journal article" date="2018" name="PLoS Genet.">
        <title>Population sequencing reveals clonal diversity and ancestral inbreeding in the grapevine cultivar Chardonnay.</title>
        <authorList>
            <person name="Roach M.J."/>
            <person name="Johnson D.L."/>
            <person name="Bohlmann J."/>
            <person name="van Vuuren H.J."/>
            <person name="Jones S.J."/>
            <person name="Pretorius I.S."/>
            <person name="Schmidt S.A."/>
            <person name="Borneman A.R."/>
        </authorList>
    </citation>
    <scope>NUCLEOTIDE SEQUENCE [LARGE SCALE GENOMIC DNA]</scope>
    <source>
        <strain evidence="9">cv. Chardonnay</strain>
        <tissue evidence="8">Leaf</tissue>
    </source>
</reference>
<evidence type="ECO:0000256" key="6">
    <source>
        <dbReference type="SAM" id="MobiDB-lite"/>
    </source>
</evidence>
<dbReference type="Proteomes" id="UP000288805">
    <property type="component" value="Unassembled WGS sequence"/>
</dbReference>
<evidence type="ECO:0000313" key="9">
    <source>
        <dbReference type="Proteomes" id="UP000288805"/>
    </source>
</evidence>
<accession>A0A438EPR6</accession>
<sequence length="219" mass="24229">MEEYMSECETIVGIAVMEVGHGGVRVRPVEASTTDASKRRRIASGELRTSPSSNVELRSNCCYVNSPPDSASPAQSENYVEQVLGDLCASSCADHAPESRCSSNEPGEVVRSSLRSADLEAKGFETENSTYSDGRFSRETTPVSELYADSAEMESTAKTTAAKPRRKSTAGKMPSTVEIEEFFSAAEKYQQQRFAEKYNYDIVKDAPMEGRYQWVRLER</sequence>
<protein>
    <recommendedName>
        <fullName evidence="5">Cyclin-dependent kinase inhibitor</fullName>
    </recommendedName>
</protein>
<evidence type="ECO:0000256" key="3">
    <source>
        <dbReference type="ARBA" id="ARBA00023013"/>
    </source>
</evidence>
<evidence type="ECO:0000256" key="2">
    <source>
        <dbReference type="ARBA" id="ARBA00010274"/>
    </source>
</evidence>
<dbReference type="PANTHER" id="PTHR46776">
    <property type="entry name" value="CYCLIN-DEPENDENT KINASE INHIBITOR 4-RELATED"/>
    <property type="match status" value="1"/>
</dbReference>
<dbReference type="InterPro" id="IPR044275">
    <property type="entry name" value="KRP"/>
</dbReference>
<keyword evidence="3 5" id="KW-0649">Protein kinase inhibitor</keyword>
<evidence type="ECO:0000313" key="8">
    <source>
        <dbReference type="EMBL" id="RVW49714.1"/>
    </source>
</evidence>
<keyword evidence="4" id="KW-0131">Cell cycle</keyword>
<dbReference type="GO" id="GO:0004861">
    <property type="term" value="F:cyclin-dependent protein serine/threonine kinase inhibitor activity"/>
    <property type="evidence" value="ECO:0007669"/>
    <property type="project" value="UniProtKB-UniRule"/>
</dbReference>
<evidence type="ECO:0000256" key="5">
    <source>
        <dbReference type="PIRNR" id="PIRNR017811"/>
    </source>
</evidence>